<reference evidence="2 3" key="1">
    <citation type="submission" date="2019-12" db="EMBL/GenBank/DDBJ databases">
        <authorList>
            <person name="Alioto T."/>
            <person name="Alioto T."/>
            <person name="Gomez Garrido J."/>
        </authorList>
    </citation>
    <scope>NUCLEOTIDE SEQUENCE [LARGE SCALE GENOMIC DNA]</scope>
</reference>
<protein>
    <submittedName>
        <fullName evidence="2">Serine threonine- kinase CDL1-like</fullName>
    </submittedName>
</protein>
<accession>A0A8S0RNA6</accession>
<evidence type="ECO:0000256" key="1">
    <source>
        <dbReference type="SAM" id="MobiDB-lite"/>
    </source>
</evidence>
<dbReference type="EMBL" id="CACTIH010003648">
    <property type="protein sequence ID" value="CAA2980490.1"/>
    <property type="molecule type" value="Genomic_DNA"/>
</dbReference>
<keyword evidence="2" id="KW-0808">Transferase</keyword>
<evidence type="ECO:0000313" key="3">
    <source>
        <dbReference type="Proteomes" id="UP000594638"/>
    </source>
</evidence>
<feature type="compositionally biased region" description="Polar residues" evidence="1">
    <location>
        <begin position="23"/>
        <end position="32"/>
    </location>
</feature>
<dbReference type="GO" id="GO:0016301">
    <property type="term" value="F:kinase activity"/>
    <property type="evidence" value="ECO:0007669"/>
    <property type="project" value="UniProtKB-KW"/>
</dbReference>
<feature type="compositionally biased region" description="Basic and acidic residues" evidence="1">
    <location>
        <begin position="127"/>
        <end position="143"/>
    </location>
</feature>
<feature type="region of interest" description="Disordered" evidence="1">
    <location>
        <begin position="1"/>
        <end position="160"/>
    </location>
</feature>
<evidence type="ECO:0000313" key="2">
    <source>
        <dbReference type="EMBL" id="CAA2980490.1"/>
    </source>
</evidence>
<dbReference type="Gramene" id="OE9A024627T1">
    <property type="protein sequence ID" value="OE9A024627C1"/>
    <property type="gene ID" value="OE9A024627"/>
</dbReference>
<proteinExistence type="predicted"/>
<comment type="caution">
    <text evidence="2">The sequence shown here is derived from an EMBL/GenBank/DDBJ whole genome shotgun (WGS) entry which is preliminary data.</text>
</comment>
<dbReference type="AlphaFoldDB" id="A0A8S0RNA6"/>
<sequence>MEGNSSDTGVKQVLKNESFKEGLTTQAHGNRVNSDKSKPHSSNDSQKETMIPKLPTENTAAQTFTVREVVPTTKNFRPECLVGEERVRTLEETTSEDETSDEAHEGSGTSGEEEESGANDSEEAEGEDSKDHDSGDSDGDRVRRSGQTGTFSTPYVHRATSPMHAPSTFYARPTAIVGSSLTIDDVQGMLLDQRILIEMWLRTVKLEIMQHMSDEIKKLKDFISIVVPTSCSKCTARAVDVDLEPRQLDYGGFADYAGHHSSPDGPDKDMVIDRQEGDDMCITKEHKEPCSERKSARHVCYL</sequence>
<name>A0A8S0RNA6_OLEEU</name>
<feature type="compositionally biased region" description="Polar residues" evidence="1">
    <location>
        <begin position="56"/>
        <end position="65"/>
    </location>
</feature>
<dbReference type="Proteomes" id="UP000594638">
    <property type="component" value="Unassembled WGS sequence"/>
</dbReference>
<keyword evidence="2" id="KW-0418">Kinase</keyword>
<feature type="compositionally biased region" description="Acidic residues" evidence="1">
    <location>
        <begin position="111"/>
        <end position="126"/>
    </location>
</feature>
<organism evidence="2 3">
    <name type="scientific">Olea europaea subsp. europaea</name>
    <dbReference type="NCBI Taxonomy" id="158383"/>
    <lineage>
        <taxon>Eukaryota</taxon>
        <taxon>Viridiplantae</taxon>
        <taxon>Streptophyta</taxon>
        <taxon>Embryophyta</taxon>
        <taxon>Tracheophyta</taxon>
        <taxon>Spermatophyta</taxon>
        <taxon>Magnoliopsida</taxon>
        <taxon>eudicotyledons</taxon>
        <taxon>Gunneridae</taxon>
        <taxon>Pentapetalae</taxon>
        <taxon>asterids</taxon>
        <taxon>lamiids</taxon>
        <taxon>Lamiales</taxon>
        <taxon>Oleaceae</taxon>
        <taxon>Oleeae</taxon>
        <taxon>Olea</taxon>
    </lineage>
</organism>
<gene>
    <name evidence="2" type="ORF">OLEA9_A024627</name>
</gene>
<keyword evidence="3" id="KW-1185">Reference proteome</keyword>